<sequence>MVPGASFAQATKVPVSDGSPLKVLFGLLVVLATIAALAWVMKKMGHTKLGGQSVARIVGGVSVGSRERVVVVEIAGRWIVLGVASGRVNGIANLDIPSRFPELEGGRQSQADDSTDFKKNLSQYEYKEGDESSALANPALTSLLKKNIKKKLRN</sequence>
<comment type="caution">
    <text evidence="8">The sequence shown here is derived from an EMBL/GenBank/DDBJ whole genome shotgun (WGS) entry which is preliminary data.</text>
</comment>
<dbReference type="PANTHER" id="PTHR38766">
    <property type="entry name" value="FLAGELLAR PROTEIN FLIO"/>
    <property type="match status" value="1"/>
</dbReference>
<dbReference type="Pfam" id="PF04347">
    <property type="entry name" value="FliO"/>
    <property type="match status" value="1"/>
</dbReference>
<accession>A0A254PZ61</accession>
<dbReference type="GO" id="GO:0009425">
    <property type="term" value="C:bacterial-type flagellum basal body"/>
    <property type="evidence" value="ECO:0007669"/>
    <property type="project" value="UniProtKB-SubCell"/>
</dbReference>
<keyword evidence="5 7" id="KW-0975">Bacterial flagellum</keyword>
<evidence type="ECO:0000256" key="7">
    <source>
        <dbReference type="RuleBase" id="RU362064"/>
    </source>
</evidence>
<keyword evidence="8" id="KW-0282">Flagellum</keyword>
<reference evidence="8 9" key="1">
    <citation type="submission" date="2017-05" db="EMBL/GenBank/DDBJ databases">
        <title>Polynucleobacter sp. MWH-K35W1 isolated from the permanently anoxic monimolimnion of a meromictic lake.</title>
        <authorList>
            <person name="Hahn M.W."/>
        </authorList>
    </citation>
    <scope>NUCLEOTIDE SEQUENCE [LARGE SCALE GENOMIC DNA]</scope>
    <source>
        <strain evidence="8 9">MWH-K35W1</strain>
    </source>
</reference>
<evidence type="ECO:0000256" key="4">
    <source>
        <dbReference type="ARBA" id="ARBA00023136"/>
    </source>
</evidence>
<name>A0A254PZ61_9BURK</name>
<evidence type="ECO:0000313" key="9">
    <source>
        <dbReference type="Proteomes" id="UP000198104"/>
    </source>
</evidence>
<evidence type="ECO:0000256" key="6">
    <source>
        <dbReference type="ARBA" id="ARBA00037937"/>
    </source>
</evidence>
<dbReference type="EMBL" id="NGUO01000008">
    <property type="protein sequence ID" value="OWS71850.1"/>
    <property type="molecule type" value="Genomic_DNA"/>
</dbReference>
<dbReference type="GO" id="GO:0005886">
    <property type="term" value="C:plasma membrane"/>
    <property type="evidence" value="ECO:0007669"/>
    <property type="project" value="UniProtKB-SubCell"/>
</dbReference>
<evidence type="ECO:0000256" key="2">
    <source>
        <dbReference type="ARBA" id="ARBA00022692"/>
    </source>
</evidence>
<protein>
    <recommendedName>
        <fullName evidence="7">Flagellar protein</fullName>
    </recommendedName>
</protein>
<dbReference type="AlphaFoldDB" id="A0A254PZ61"/>
<keyword evidence="2 7" id="KW-0812">Transmembrane</keyword>
<dbReference type="Proteomes" id="UP000198104">
    <property type="component" value="Unassembled WGS sequence"/>
</dbReference>
<gene>
    <name evidence="8" type="ORF">CBI30_05205</name>
</gene>
<evidence type="ECO:0000313" key="8">
    <source>
        <dbReference type="EMBL" id="OWS71850.1"/>
    </source>
</evidence>
<organism evidence="8 9">
    <name type="scientific">Polynucleobacter aenigmaticus</name>
    <dbReference type="NCBI Taxonomy" id="1743164"/>
    <lineage>
        <taxon>Bacteria</taxon>
        <taxon>Pseudomonadati</taxon>
        <taxon>Pseudomonadota</taxon>
        <taxon>Betaproteobacteria</taxon>
        <taxon>Burkholderiales</taxon>
        <taxon>Burkholderiaceae</taxon>
        <taxon>Polynucleobacter</taxon>
    </lineage>
</organism>
<keyword evidence="1 7" id="KW-1003">Cell membrane</keyword>
<evidence type="ECO:0000256" key="3">
    <source>
        <dbReference type="ARBA" id="ARBA00022989"/>
    </source>
</evidence>
<keyword evidence="9" id="KW-1185">Reference proteome</keyword>
<keyword evidence="4 7" id="KW-0472">Membrane</keyword>
<keyword evidence="8" id="KW-0966">Cell projection</keyword>
<keyword evidence="3 7" id="KW-1133">Transmembrane helix</keyword>
<dbReference type="NCBIfam" id="TIGR03500">
    <property type="entry name" value="FliO_TIGR"/>
    <property type="match status" value="1"/>
</dbReference>
<dbReference type="GO" id="GO:0044781">
    <property type="term" value="P:bacterial-type flagellum organization"/>
    <property type="evidence" value="ECO:0007669"/>
    <property type="project" value="UniProtKB-UniRule"/>
</dbReference>
<dbReference type="PANTHER" id="PTHR38766:SF1">
    <property type="entry name" value="FLAGELLAR PROTEIN FLIO"/>
    <property type="match status" value="1"/>
</dbReference>
<comment type="similarity">
    <text evidence="6 7">Belongs to the FliO/MopB family.</text>
</comment>
<dbReference type="InterPro" id="IPR022781">
    <property type="entry name" value="Flagellar_biosynth_FliO"/>
</dbReference>
<evidence type="ECO:0000256" key="1">
    <source>
        <dbReference type="ARBA" id="ARBA00022475"/>
    </source>
</evidence>
<feature type="transmembrane region" description="Helical" evidence="7">
    <location>
        <begin position="23"/>
        <end position="41"/>
    </location>
</feature>
<keyword evidence="8" id="KW-0969">Cilium</keyword>
<evidence type="ECO:0000256" key="5">
    <source>
        <dbReference type="ARBA" id="ARBA00023143"/>
    </source>
</evidence>
<dbReference type="InterPro" id="IPR052205">
    <property type="entry name" value="FliO/MopB"/>
</dbReference>
<comment type="subcellular location">
    <subcellularLocation>
        <location evidence="7">Cell membrane</location>
    </subcellularLocation>
    <subcellularLocation>
        <location evidence="7">Bacterial flagellum basal body</location>
    </subcellularLocation>
</comment>
<proteinExistence type="inferred from homology"/>